<evidence type="ECO:0000313" key="2">
    <source>
        <dbReference type="EMBL" id="OMJ21684.1"/>
    </source>
</evidence>
<feature type="compositionally biased region" description="Basic and acidic residues" evidence="1">
    <location>
        <begin position="10"/>
        <end position="24"/>
    </location>
</feature>
<dbReference type="Proteomes" id="UP000187283">
    <property type="component" value="Unassembled WGS sequence"/>
</dbReference>
<dbReference type="EMBL" id="LSSN01000940">
    <property type="protein sequence ID" value="OMJ21684.1"/>
    <property type="molecule type" value="Genomic_DNA"/>
</dbReference>
<feature type="region of interest" description="Disordered" evidence="1">
    <location>
        <begin position="1"/>
        <end position="25"/>
    </location>
</feature>
<reference evidence="2 3" key="1">
    <citation type="submission" date="2017-01" db="EMBL/GenBank/DDBJ databases">
        <authorList>
            <person name="Mah S.A."/>
            <person name="Swanson W.J."/>
            <person name="Moy G.W."/>
            <person name="Vacquier V.D."/>
        </authorList>
    </citation>
    <scope>NUCLEOTIDE SEQUENCE [LARGE SCALE GENOMIC DNA]</scope>
    <source>
        <strain evidence="2 3">GSMNP</strain>
    </source>
</reference>
<protein>
    <submittedName>
        <fullName evidence="2">Uncharacterized protein</fullName>
    </submittedName>
</protein>
<keyword evidence="3" id="KW-1185">Reference proteome</keyword>
<accession>A0A1R1Y4J4</accession>
<name>A0A1R1Y4J4_9FUNG</name>
<evidence type="ECO:0000313" key="3">
    <source>
        <dbReference type="Proteomes" id="UP000187283"/>
    </source>
</evidence>
<sequence length="239" mass="26746">MQHHIVYNENNDKKVSYEKSESVRKSTVKLPYVPGKSLEDSESVKSNLNGSDIRLTAERKISLTAEPEIKLTAEPKVKPIAEHGIGLTAKPEIKHAVTPRINFSLESAIIPTVEFILDSNDDVENSSSVKIDASVNPPRPAFQYSKAIETKKPKEKVKLNLTAALACKTFTPYEYSKKVSTRGFDGKAGPLRESVLYRDCQGYQTTTIQSCEGILDRLKNLDRKGREYSVCWRQNSIPC</sequence>
<dbReference type="AlphaFoldDB" id="A0A1R1Y4J4"/>
<proteinExistence type="predicted"/>
<organism evidence="2 3">
    <name type="scientific">Smittium culicis</name>
    <dbReference type="NCBI Taxonomy" id="133412"/>
    <lineage>
        <taxon>Eukaryota</taxon>
        <taxon>Fungi</taxon>
        <taxon>Fungi incertae sedis</taxon>
        <taxon>Zoopagomycota</taxon>
        <taxon>Kickxellomycotina</taxon>
        <taxon>Harpellomycetes</taxon>
        <taxon>Harpellales</taxon>
        <taxon>Legeriomycetaceae</taxon>
        <taxon>Smittium</taxon>
    </lineage>
</organism>
<comment type="caution">
    <text evidence="2">The sequence shown here is derived from an EMBL/GenBank/DDBJ whole genome shotgun (WGS) entry which is preliminary data.</text>
</comment>
<gene>
    <name evidence="2" type="ORF">AYI70_g3318</name>
</gene>
<evidence type="ECO:0000256" key="1">
    <source>
        <dbReference type="SAM" id="MobiDB-lite"/>
    </source>
</evidence>